<sequence length="60" mass="6987">MNCKEEGDRTGPELTFSNKIPNWRRYEWTRDGILAKNKTINRNILVFTPPPLLSNANELL</sequence>
<dbReference type="EMBL" id="KK852475">
    <property type="protein sequence ID" value="KDR23076.1"/>
    <property type="molecule type" value="Genomic_DNA"/>
</dbReference>
<organism evidence="1 2">
    <name type="scientific">Zootermopsis nevadensis</name>
    <name type="common">Dampwood termite</name>
    <dbReference type="NCBI Taxonomy" id="136037"/>
    <lineage>
        <taxon>Eukaryota</taxon>
        <taxon>Metazoa</taxon>
        <taxon>Ecdysozoa</taxon>
        <taxon>Arthropoda</taxon>
        <taxon>Hexapoda</taxon>
        <taxon>Insecta</taxon>
        <taxon>Pterygota</taxon>
        <taxon>Neoptera</taxon>
        <taxon>Polyneoptera</taxon>
        <taxon>Dictyoptera</taxon>
        <taxon>Blattodea</taxon>
        <taxon>Blattoidea</taxon>
        <taxon>Termitoidae</taxon>
        <taxon>Termopsidae</taxon>
        <taxon>Zootermopsis</taxon>
    </lineage>
</organism>
<gene>
    <name evidence="1" type="ORF">L798_10940</name>
</gene>
<evidence type="ECO:0000313" key="1">
    <source>
        <dbReference type="EMBL" id="KDR23076.1"/>
    </source>
</evidence>
<name>A0A067RGV6_ZOONE</name>
<accession>A0A067RGV6</accession>
<reference evidence="1 2" key="1">
    <citation type="journal article" date="2014" name="Nat. Commun.">
        <title>Molecular traces of alternative social organization in a termite genome.</title>
        <authorList>
            <person name="Terrapon N."/>
            <person name="Li C."/>
            <person name="Robertson H.M."/>
            <person name="Ji L."/>
            <person name="Meng X."/>
            <person name="Booth W."/>
            <person name="Chen Z."/>
            <person name="Childers C.P."/>
            <person name="Glastad K.M."/>
            <person name="Gokhale K."/>
            <person name="Gowin J."/>
            <person name="Gronenberg W."/>
            <person name="Hermansen R.A."/>
            <person name="Hu H."/>
            <person name="Hunt B.G."/>
            <person name="Huylmans A.K."/>
            <person name="Khalil S.M."/>
            <person name="Mitchell R.D."/>
            <person name="Munoz-Torres M.C."/>
            <person name="Mustard J.A."/>
            <person name="Pan H."/>
            <person name="Reese J.T."/>
            <person name="Scharf M.E."/>
            <person name="Sun F."/>
            <person name="Vogel H."/>
            <person name="Xiao J."/>
            <person name="Yang W."/>
            <person name="Yang Z."/>
            <person name="Yang Z."/>
            <person name="Zhou J."/>
            <person name="Zhu J."/>
            <person name="Brent C.S."/>
            <person name="Elsik C.G."/>
            <person name="Goodisman M.A."/>
            <person name="Liberles D.A."/>
            <person name="Roe R.M."/>
            <person name="Vargo E.L."/>
            <person name="Vilcinskas A."/>
            <person name="Wang J."/>
            <person name="Bornberg-Bauer E."/>
            <person name="Korb J."/>
            <person name="Zhang G."/>
            <person name="Liebig J."/>
        </authorList>
    </citation>
    <scope>NUCLEOTIDE SEQUENCE [LARGE SCALE GENOMIC DNA]</scope>
    <source>
        <tissue evidence="1">Whole organism</tissue>
    </source>
</reference>
<proteinExistence type="predicted"/>
<dbReference type="AlphaFoldDB" id="A0A067RGV6"/>
<evidence type="ECO:0000313" key="2">
    <source>
        <dbReference type="Proteomes" id="UP000027135"/>
    </source>
</evidence>
<keyword evidence="2" id="KW-1185">Reference proteome</keyword>
<dbReference type="InParanoid" id="A0A067RGV6"/>
<protein>
    <submittedName>
        <fullName evidence="1">Uncharacterized protein</fullName>
    </submittedName>
</protein>
<dbReference type="Proteomes" id="UP000027135">
    <property type="component" value="Unassembled WGS sequence"/>
</dbReference>